<dbReference type="AlphaFoldDB" id="W0V9M1"/>
<dbReference type="Proteomes" id="UP000027604">
    <property type="component" value="Chromosome I"/>
</dbReference>
<keyword evidence="2" id="KW-1185">Reference proteome</keyword>
<accession>W0V9M1</accession>
<dbReference type="HOGENOM" id="CLU_3311081_0_0_4"/>
<protein>
    <submittedName>
        <fullName evidence="1">Uncharacterized protein</fullName>
    </submittedName>
</protein>
<evidence type="ECO:0000313" key="1">
    <source>
        <dbReference type="EMBL" id="CDG84315.1"/>
    </source>
</evidence>
<evidence type="ECO:0000313" key="2">
    <source>
        <dbReference type="Proteomes" id="UP000027604"/>
    </source>
</evidence>
<reference evidence="1 2" key="1">
    <citation type="journal article" date="2015" name="Genome Announc.">
        <title>Genome Sequence of Mushroom Soft-Rot Pathogen Janthinobacterium agaricidamnosum.</title>
        <authorList>
            <person name="Graupner K."/>
            <person name="Lackner G."/>
            <person name="Hertweck C."/>
        </authorList>
    </citation>
    <scope>NUCLEOTIDE SEQUENCE [LARGE SCALE GENOMIC DNA]</scope>
    <source>
        <strain evidence="2">NBRC 102515 / DSM 9628</strain>
    </source>
</reference>
<dbReference type="STRING" id="1349767.GJA_3700"/>
<dbReference type="EMBL" id="HG322949">
    <property type="protein sequence ID" value="CDG84315.1"/>
    <property type="molecule type" value="Genomic_DNA"/>
</dbReference>
<gene>
    <name evidence="1" type="ORF">GJA_3700</name>
</gene>
<organism evidence="1 2">
    <name type="scientific">Janthinobacterium agaricidamnosum NBRC 102515 = DSM 9628</name>
    <dbReference type="NCBI Taxonomy" id="1349767"/>
    <lineage>
        <taxon>Bacteria</taxon>
        <taxon>Pseudomonadati</taxon>
        <taxon>Pseudomonadota</taxon>
        <taxon>Betaproteobacteria</taxon>
        <taxon>Burkholderiales</taxon>
        <taxon>Oxalobacteraceae</taxon>
        <taxon>Janthinobacterium</taxon>
    </lineage>
</organism>
<name>W0V9M1_9BURK</name>
<dbReference type="KEGG" id="jag:GJA_3700"/>
<sequence>MHLARAEIRTLAHTRPAIEKMFQQQENMRLSPYNKLRKP</sequence>
<proteinExistence type="predicted"/>